<dbReference type="EMBL" id="JBHSKJ010000022">
    <property type="protein sequence ID" value="MFC5148986.1"/>
    <property type="molecule type" value="Genomic_DNA"/>
</dbReference>
<evidence type="ECO:0000313" key="2">
    <source>
        <dbReference type="Proteomes" id="UP001596222"/>
    </source>
</evidence>
<keyword evidence="2" id="KW-1185">Reference proteome</keyword>
<dbReference type="RefSeq" id="WP_382049249.1">
    <property type="nucleotide sequence ID" value="NZ_JBHSKJ010000022.1"/>
</dbReference>
<accession>A0ABW0A8G2</accession>
<evidence type="ECO:0000313" key="1">
    <source>
        <dbReference type="EMBL" id="MFC5148986.1"/>
    </source>
</evidence>
<gene>
    <name evidence="1" type="ORF">ACFPP6_30410</name>
</gene>
<name>A0ABW0A8G2_9ACTN</name>
<sequence>MGDASGPLPRPEGQPQIYGTQYLTNAGELRPRPIEDPEQMDERRAAVGLEPHAGYDARMREGR</sequence>
<protein>
    <submittedName>
        <fullName evidence="1">Uncharacterized protein</fullName>
    </submittedName>
</protein>
<reference evidence="2" key="1">
    <citation type="journal article" date="2019" name="Int. J. Syst. Evol. Microbiol.">
        <title>The Global Catalogue of Microorganisms (GCM) 10K type strain sequencing project: providing services to taxonomists for standard genome sequencing and annotation.</title>
        <authorList>
            <consortium name="The Broad Institute Genomics Platform"/>
            <consortium name="The Broad Institute Genome Sequencing Center for Infectious Disease"/>
            <person name="Wu L."/>
            <person name="Ma J."/>
        </authorList>
    </citation>
    <scope>NUCLEOTIDE SEQUENCE [LARGE SCALE GENOMIC DNA]</scope>
    <source>
        <strain evidence="2">CGMCC 4.1641</strain>
    </source>
</reference>
<organism evidence="1 2">
    <name type="scientific">Streptomyces aureoversilis</name>
    <dbReference type="NCBI Taxonomy" id="67277"/>
    <lineage>
        <taxon>Bacteria</taxon>
        <taxon>Bacillati</taxon>
        <taxon>Actinomycetota</taxon>
        <taxon>Actinomycetes</taxon>
        <taxon>Kitasatosporales</taxon>
        <taxon>Streptomycetaceae</taxon>
        <taxon>Streptomyces</taxon>
    </lineage>
</organism>
<proteinExistence type="predicted"/>
<dbReference type="Proteomes" id="UP001596222">
    <property type="component" value="Unassembled WGS sequence"/>
</dbReference>
<comment type="caution">
    <text evidence="1">The sequence shown here is derived from an EMBL/GenBank/DDBJ whole genome shotgun (WGS) entry which is preliminary data.</text>
</comment>